<comment type="caution">
    <text evidence="1">The sequence shown here is derived from an EMBL/GenBank/DDBJ whole genome shotgun (WGS) entry which is preliminary data.</text>
</comment>
<evidence type="ECO:0000313" key="1">
    <source>
        <dbReference type="EMBL" id="HGI44205.1"/>
    </source>
</evidence>
<reference evidence="1" key="1">
    <citation type="journal article" date="2020" name="mSystems">
        <title>Genome- and Community-Level Interaction Insights into Carbon Utilization and Element Cycling Functions of Hydrothermarchaeota in Hydrothermal Sediment.</title>
        <authorList>
            <person name="Zhou Z."/>
            <person name="Liu Y."/>
            <person name="Xu W."/>
            <person name="Pan J."/>
            <person name="Luo Z.H."/>
            <person name="Li M."/>
        </authorList>
    </citation>
    <scope>NUCLEOTIDE SEQUENCE [LARGE SCALE GENOMIC DNA]</scope>
    <source>
        <strain evidence="1">SpSt-735</strain>
    </source>
</reference>
<accession>A0A7C4FDU2</accession>
<evidence type="ECO:0008006" key="2">
    <source>
        <dbReference type="Google" id="ProtNLM"/>
    </source>
</evidence>
<gene>
    <name evidence="1" type="ORF">ENV17_07465</name>
</gene>
<name>A0A7C4FDU2_THEPE</name>
<sequence length="81" mass="9205">MVYSSAVGYVTVSAKIPRRLKELLDKYGIKPGPIIRKALEEEVRKRVLSELEERARVLSTKLSHVSDGEVAALIREDREVR</sequence>
<protein>
    <recommendedName>
        <fullName evidence="2">CopG family transcriptional regulator</fullName>
    </recommendedName>
</protein>
<dbReference type="AlphaFoldDB" id="A0A7C4FDU2"/>
<organism evidence="1">
    <name type="scientific">Thermofilum pendens</name>
    <dbReference type="NCBI Taxonomy" id="2269"/>
    <lineage>
        <taxon>Archaea</taxon>
        <taxon>Thermoproteota</taxon>
        <taxon>Thermoprotei</taxon>
        <taxon>Thermofilales</taxon>
        <taxon>Thermofilaceae</taxon>
        <taxon>Thermofilum</taxon>
    </lineage>
</organism>
<dbReference type="EMBL" id="DTFI01000212">
    <property type="protein sequence ID" value="HGI44205.1"/>
    <property type="molecule type" value="Genomic_DNA"/>
</dbReference>
<proteinExistence type="predicted"/>